<reference evidence="5" key="1">
    <citation type="submission" date="2016-06" db="EMBL/GenBank/DDBJ databases">
        <title>Parallel loss of symbiosis genes in relatives of nitrogen-fixing non-legume Parasponia.</title>
        <authorList>
            <person name="Van Velzen R."/>
            <person name="Holmer R."/>
            <person name="Bu F."/>
            <person name="Rutten L."/>
            <person name="Van Zeijl A."/>
            <person name="Liu W."/>
            <person name="Santuari L."/>
            <person name="Cao Q."/>
            <person name="Sharma T."/>
            <person name="Shen D."/>
            <person name="Roswanjaya Y."/>
            <person name="Wardhani T."/>
            <person name="Kalhor M.S."/>
            <person name="Jansen J."/>
            <person name="Van den Hoogen J."/>
            <person name="Gungor B."/>
            <person name="Hartog M."/>
            <person name="Hontelez J."/>
            <person name="Verver J."/>
            <person name="Yang W.-C."/>
            <person name="Schijlen E."/>
            <person name="Repin R."/>
            <person name="Schilthuizen M."/>
            <person name="Schranz E."/>
            <person name="Heidstra R."/>
            <person name="Miyata K."/>
            <person name="Fedorova E."/>
            <person name="Kohlen W."/>
            <person name="Bisseling T."/>
            <person name="Smit S."/>
            <person name="Geurts R."/>
        </authorList>
    </citation>
    <scope>NUCLEOTIDE SEQUENCE [LARGE SCALE GENOMIC DNA]</scope>
    <source>
        <strain evidence="5">cv. RG33-2</strain>
    </source>
</reference>
<evidence type="ECO:0000256" key="1">
    <source>
        <dbReference type="ARBA" id="ARBA00022729"/>
    </source>
</evidence>
<gene>
    <name evidence="4" type="ORF">TorRG33x02_325660</name>
</gene>
<keyword evidence="5" id="KW-1185">Reference proteome</keyword>
<dbReference type="AlphaFoldDB" id="A0A2P5BCM3"/>
<dbReference type="PANTHER" id="PTHR32444">
    <property type="entry name" value="BULB-TYPE LECTIN DOMAIN-CONTAINING PROTEIN"/>
    <property type="match status" value="1"/>
</dbReference>
<protein>
    <submittedName>
        <fullName evidence="4">Bulb-type lectin domain containing protein</fullName>
    </submittedName>
</protein>
<name>A0A2P5BCM3_TREOI</name>
<dbReference type="Proteomes" id="UP000237000">
    <property type="component" value="Unassembled WGS sequence"/>
</dbReference>
<feature type="domain" description="S-locus glycoprotein" evidence="3">
    <location>
        <begin position="54"/>
        <end position="151"/>
    </location>
</feature>
<dbReference type="GO" id="GO:0048544">
    <property type="term" value="P:recognition of pollen"/>
    <property type="evidence" value="ECO:0007669"/>
    <property type="project" value="InterPro"/>
</dbReference>
<keyword evidence="1" id="KW-0732">Signal</keyword>
<dbReference type="PANTHER" id="PTHR32444:SF63">
    <property type="entry name" value="G-TYPE LECTIN S-RECEPTOR-LIKE SERINE_THREONINE-PROTEIN KINASE RKS1"/>
    <property type="match status" value="1"/>
</dbReference>
<dbReference type="STRING" id="63057.A0A2P5BCM3"/>
<sequence length="153" mass="17128">MAKLLNIGDLVLLDQKNTAQNLSTDDPGIGNCSYQVDPSGCPQLYLCKGGAPWWRATSWTGHGWSGVPTVTPNFIFNVSFVNNRDEVTIVYGLCNDSIFSRMTIDKSGTVHRSTWRDQGEQWPELWPMPIESCNNYEKCGPNGYCDPSNKDKF</sequence>
<evidence type="ECO:0000313" key="5">
    <source>
        <dbReference type="Proteomes" id="UP000237000"/>
    </source>
</evidence>
<dbReference type="InParanoid" id="A0A2P5BCM3"/>
<dbReference type="Pfam" id="PF00954">
    <property type="entry name" value="S_locus_glycop"/>
    <property type="match status" value="1"/>
</dbReference>
<keyword evidence="2" id="KW-1015">Disulfide bond</keyword>
<dbReference type="SUPFAM" id="SSF51110">
    <property type="entry name" value="alpha-D-mannose-specific plant lectins"/>
    <property type="match status" value="1"/>
</dbReference>
<dbReference type="InterPro" id="IPR036426">
    <property type="entry name" value="Bulb-type_lectin_dom_sf"/>
</dbReference>
<proteinExistence type="predicted"/>
<evidence type="ECO:0000313" key="4">
    <source>
        <dbReference type="EMBL" id="PON46518.1"/>
    </source>
</evidence>
<evidence type="ECO:0000256" key="2">
    <source>
        <dbReference type="ARBA" id="ARBA00023157"/>
    </source>
</evidence>
<dbReference type="OrthoDB" id="1936886at2759"/>
<evidence type="ECO:0000259" key="3">
    <source>
        <dbReference type="Pfam" id="PF00954"/>
    </source>
</evidence>
<keyword evidence="4" id="KW-0430">Lectin</keyword>
<accession>A0A2P5BCM3</accession>
<comment type="caution">
    <text evidence="4">The sequence shown here is derived from an EMBL/GenBank/DDBJ whole genome shotgun (WGS) entry which is preliminary data.</text>
</comment>
<dbReference type="InterPro" id="IPR000858">
    <property type="entry name" value="S_locus_glycoprot_dom"/>
</dbReference>
<dbReference type="EMBL" id="JXTC01000552">
    <property type="protein sequence ID" value="PON46518.1"/>
    <property type="molecule type" value="Genomic_DNA"/>
</dbReference>
<dbReference type="GO" id="GO:0030246">
    <property type="term" value="F:carbohydrate binding"/>
    <property type="evidence" value="ECO:0007669"/>
    <property type="project" value="UniProtKB-KW"/>
</dbReference>
<organism evidence="4 5">
    <name type="scientific">Trema orientale</name>
    <name type="common">Charcoal tree</name>
    <name type="synonym">Celtis orientalis</name>
    <dbReference type="NCBI Taxonomy" id="63057"/>
    <lineage>
        <taxon>Eukaryota</taxon>
        <taxon>Viridiplantae</taxon>
        <taxon>Streptophyta</taxon>
        <taxon>Embryophyta</taxon>
        <taxon>Tracheophyta</taxon>
        <taxon>Spermatophyta</taxon>
        <taxon>Magnoliopsida</taxon>
        <taxon>eudicotyledons</taxon>
        <taxon>Gunneridae</taxon>
        <taxon>Pentapetalae</taxon>
        <taxon>rosids</taxon>
        <taxon>fabids</taxon>
        <taxon>Rosales</taxon>
        <taxon>Cannabaceae</taxon>
        <taxon>Trema</taxon>
    </lineage>
</organism>